<dbReference type="GO" id="GO:0005737">
    <property type="term" value="C:cytoplasm"/>
    <property type="evidence" value="ECO:0007669"/>
    <property type="project" value="UniProtKB-SubCell"/>
</dbReference>
<keyword evidence="2" id="KW-1003">Cell membrane</keyword>
<organism evidence="5 6">
    <name type="scientific">Wohlfahrtiimonas chitiniclastica</name>
    <dbReference type="NCBI Taxonomy" id="400946"/>
    <lineage>
        <taxon>Bacteria</taxon>
        <taxon>Pseudomonadati</taxon>
        <taxon>Pseudomonadota</taxon>
        <taxon>Gammaproteobacteria</taxon>
        <taxon>Cardiobacteriales</taxon>
        <taxon>Ignatzschineriaceae</taxon>
        <taxon>Wohlfahrtiimonas</taxon>
    </lineage>
</organism>
<dbReference type="PANTHER" id="PTHR38100">
    <property type="entry name" value="HIGH FREQUENCY LYSOGENIZATION PROTEIN HFLD"/>
    <property type="match status" value="1"/>
</dbReference>
<keyword evidence="3" id="KW-0963">Cytoplasm</keyword>
<dbReference type="Pfam" id="PF04356">
    <property type="entry name" value="DUF489"/>
    <property type="match status" value="1"/>
</dbReference>
<dbReference type="PANTHER" id="PTHR38100:SF1">
    <property type="entry name" value="HIGH FREQUENCY LYSOGENIZATION PROTEIN HFLD"/>
    <property type="match status" value="1"/>
</dbReference>
<evidence type="ECO:0000256" key="4">
    <source>
        <dbReference type="ARBA" id="ARBA00023136"/>
    </source>
</evidence>
<sequence length="204" mass="22982">MNDLRGQTIGLAGAMQSAILVDRFAKDHEYLTEYATGLIHSIFETDPDGLEAVYGNYANIAMGLHALASQEKLSREVMTYFNAVLVLQKRLRQNEALLNIMSSGIENIKGRLVHFPMMHENIQMALADLYSQTVSKLNPRIYVKGTDQSFLMSERNAAMIRTLLLSGVRSGILWHQYGGTTFKRLFGYHKVANEARQILVEITQ</sequence>
<dbReference type="InterPro" id="IPR007451">
    <property type="entry name" value="HflD"/>
</dbReference>
<dbReference type="GeneID" id="58264359"/>
<evidence type="ECO:0000313" key="5">
    <source>
        <dbReference type="EMBL" id="MBS7824271.1"/>
    </source>
</evidence>
<name>A0A162USR9_9GAMM</name>
<evidence type="ECO:0000256" key="3">
    <source>
        <dbReference type="ARBA" id="ARBA00022490"/>
    </source>
</evidence>
<accession>A0A162USR9</accession>
<evidence type="ECO:0000313" key="6">
    <source>
        <dbReference type="Proteomes" id="UP000680020"/>
    </source>
</evidence>
<protein>
    <submittedName>
        <fullName evidence="5">DUF489 family protein</fullName>
    </submittedName>
</protein>
<gene>
    <name evidence="5" type="ORF">J7561_03520</name>
</gene>
<dbReference type="SUPFAM" id="SSF101322">
    <property type="entry name" value="YcfC-like"/>
    <property type="match status" value="1"/>
</dbReference>
<dbReference type="AlphaFoldDB" id="A0A162USR9"/>
<comment type="caution">
    <text evidence="5">The sequence shown here is derived from an EMBL/GenBank/DDBJ whole genome shotgun (WGS) entry which is preliminary data.</text>
</comment>
<dbReference type="Gene3D" id="1.10.3890.10">
    <property type="entry name" value="HflD-like"/>
    <property type="match status" value="1"/>
</dbReference>
<dbReference type="Proteomes" id="UP000680020">
    <property type="component" value="Unassembled WGS sequence"/>
</dbReference>
<comment type="subcellular location">
    <subcellularLocation>
        <location evidence="1">Cytoplasm</location>
    </subcellularLocation>
</comment>
<evidence type="ECO:0000256" key="1">
    <source>
        <dbReference type="ARBA" id="ARBA00004496"/>
    </source>
</evidence>
<reference evidence="5" key="1">
    <citation type="submission" date="2021-03" db="EMBL/GenBank/DDBJ databases">
        <title>Identification and antibiotic profiling of Wohlfahrtiimonas chitiniclastica, an underestimated human pathogen.</title>
        <authorList>
            <person name="Kopf A."/>
            <person name="Bunk B."/>
            <person name="Coldewey S."/>
            <person name="Gunzer F."/>
            <person name="Riedel T."/>
            <person name="Schroettner P."/>
        </authorList>
    </citation>
    <scope>NUCLEOTIDE SEQUENCE</scope>
    <source>
        <strain evidence="5">DSM 100917</strain>
    </source>
</reference>
<dbReference type="InterPro" id="IPR035932">
    <property type="entry name" value="HflD-like_sf"/>
</dbReference>
<evidence type="ECO:0000256" key="2">
    <source>
        <dbReference type="ARBA" id="ARBA00022475"/>
    </source>
</evidence>
<keyword evidence="4" id="KW-0472">Membrane</keyword>
<dbReference type="EMBL" id="JAGIBU010000002">
    <property type="protein sequence ID" value="MBS7824271.1"/>
    <property type="molecule type" value="Genomic_DNA"/>
</dbReference>
<proteinExistence type="predicted"/>
<dbReference type="RefSeq" id="WP_008315530.1">
    <property type="nucleotide sequence ID" value="NZ_CP115969.1"/>
</dbReference>